<evidence type="ECO:0000256" key="1">
    <source>
        <dbReference type="ARBA" id="ARBA00001946"/>
    </source>
</evidence>
<evidence type="ECO:0000313" key="5">
    <source>
        <dbReference type="EMBL" id="MBI1620337.1"/>
    </source>
</evidence>
<sequence length="121" mass="13141">MRALFTKPTEDQIQRQLLGWLKAVCPNAVVFAVPNGEHRNKATAGKLKGQGVLPGAPDLVIAHDGVIAFVEVKRPKGGRLSPAQLEFQERCSEQRLPYGVVRSPGDLQAFLDDIGIKTRAA</sequence>
<evidence type="ECO:0000256" key="2">
    <source>
        <dbReference type="ARBA" id="ARBA00022722"/>
    </source>
</evidence>
<reference evidence="5 6" key="1">
    <citation type="submission" date="2020-10" db="EMBL/GenBank/DDBJ databases">
        <title>Aquamicrobium zhengzhouensis sp. nov., a exopolysaccharide producing bacterium isolated from farmland soil.</title>
        <authorList>
            <person name="Wang X."/>
        </authorList>
    </citation>
    <scope>NUCLEOTIDE SEQUENCE [LARGE SCALE GENOMIC DNA]</scope>
    <source>
        <strain evidence="6">cd-1</strain>
    </source>
</reference>
<keyword evidence="6" id="KW-1185">Reference proteome</keyword>
<dbReference type="EMBL" id="JADGMQ010000003">
    <property type="protein sequence ID" value="MBI1620337.1"/>
    <property type="molecule type" value="Genomic_DNA"/>
</dbReference>
<evidence type="ECO:0000259" key="4">
    <source>
        <dbReference type="SMART" id="SM00990"/>
    </source>
</evidence>
<dbReference type="SMART" id="SM00990">
    <property type="entry name" value="VRR_NUC"/>
    <property type="match status" value="1"/>
</dbReference>
<evidence type="ECO:0000313" key="6">
    <source>
        <dbReference type="Proteomes" id="UP000601789"/>
    </source>
</evidence>
<dbReference type="InterPro" id="IPR014883">
    <property type="entry name" value="VRR_NUC"/>
</dbReference>
<proteinExistence type="predicted"/>
<dbReference type="InterPro" id="IPR011856">
    <property type="entry name" value="tRNA_endonuc-like_dom_sf"/>
</dbReference>
<gene>
    <name evidence="5" type="ORF">IOD40_06620</name>
</gene>
<evidence type="ECO:0000256" key="3">
    <source>
        <dbReference type="ARBA" id="ARBA00022801"/>
    </source>
</evidence>
<accession>A0ABS0SAM2</accession>
<comment type="cofactor">
    <cofactor evidence="1">
        <name>Mg(2+)</name>
        <dbReference type="ChEBI" id="CHEBI:18420"/>
    </cofactor>
</comment>
<dbReference type="Pfam" id="PF08774">
    <property type="entry name" value="VRR_NUC"/>
    <property type="match status" value="1"/>
</dbReference>
<feature type="domain" description="VRR-NUC" evidence="4">
    <location>
        <begin position="8"/>
        <end position="105"/>
    </location>
</feature>
<name>A0ABS0SAM2_9HYPH</name>
<comment type="caution">
    <text evidence="5">The sequence shown here is derived from an EMBL/GenBank/DDBJ whole genome shotgun (WGS) entry which is preliminary data.</text>
</comment>
<dbReference type="Proteomes" id="UP000601789">
    <property type="component" value="Unassembled WGS sequence"/>
</dbReference>
<keyword evidence="3" id="KW-0378">Hydrolase</keyword>
<protein>
    <submittedName>
        <fullName evidence="5">VRR-NUC domain-containing protein</fullName>
    </submittedName>
</protein>
<dbReference type="RefSeq" id="WP_198475597.1">
    <property type="nucleotide sequence ID" value="NZ_JADGMQ010000003.1"/>
</dbReference>
<keyword evidence="2" id="KW-0540">Nuclease</keyword>
<dbReference type="Gene3D" id="3.40.1350.10">
    <property type="match status" value="1"/>
</dbReference>
<organism evidence="5 6">
    <name type="scientific">Aquamicrobium zhengzhouense</name>
    <dbReference type="NCBI Taxonomy" id="2781738"/>
    <lineage>
        <taxon>Bacteria</taxon>
        <taxon>Pseudomonadati</taxon>
        <taxon>Pseudomonadota</taxon>
        <taxon>Alphaproteobacteria</taxon>
        <taxon>Hyphomicrobiales</taxon>
        <taxon>Phyllobacteriaceae</taxon>
        <taxon>Aquamicrobium</taxon>
    </lineage>
</organism>